<comment type="caution">
    <text evidence="2">The sequence shown here is derived from an EMBL/GenBank/DDBJ whole genome shotgun (WGS) entry which is preliminary data.</text>
</comment>
<keyword evidence="3" id="KW-1185">Reference proteome</keyword>
<evidence type="ECO:0000256" key="1">
    <source>
        <dbReference type="SAM" id="MobiDB-lite"/>
    </source>
</evidence>
<feature type="compositionally biased region" description="Basic and acidic residues" evidence="1">
    <location>
        <begin position="156"/>
        <end position="170"/>
    </location>
</feature>
<feature type="region of interest" description="Disordered" evidence="1">
    <location>
        <begin position="99"/>
        <end position="173"/>
    </location>
</feature>
<evidence type="ECO:0000313" key="3">
    <source>
        <dbReference type="Proteomes" id="UP001590950"/>
    </source>
</evidence>
<name>A0ABR3ZTC7_9LECA</name>
<dbReference type="SUPFAM" id="SSF53335">
    <property type="entry name" value="S-adenosyl-L-methionine-dependent methyltransferases"/>
    <property type="match status" value="1"/>
</dbReference>
<feature type="compositionally biased region" description="Basic and acidic residues" evidence="1">
    <location>
        <begin position="439"/>
        <end position="453"/>
    </location>
</feature>
<dbReference type="Gene3D" id="3.40.50.150">
    <property type="entry name" value="Vaccinia Virus protein VP39"/>
    <property type="match status" value="1"/>
</dbReference>
<feature type="compositionally biased region" description="Basic residues" evidence="1">
    <location>
        <begin position="454"/>
        <end position="464"/>
    </location>
</feature>
<evidence type="ECO:0000313" key="2">
    <source>
        <dbReference type="EMBL" id="KAL2036719.1"/>
    </source>
</evidence>
<feature type="region of interest" description="Disordered" evidence="1">
    <location>
        <begin position="439"/>
        <end position="464"/>
    </location>
</feature>
<accession>A0ABR3ZTC7</accession>
<dbReference type="Proteomes" id="UP001590950">
    <property type="component" value="Unassembled WGS sequence"/>
</dbReference>
<reference evidence="2 3" key="1">
    <citation type="submission" date="2024-09" db="EMBL/GenBank/DDBJ databases">
        <title>Rethinking Asexuality: The Enigmatic Case of Functional Sexual Genes in Lepraria (Stereocaulaceae).</title>
        <authorList>
            <person name="Doellman M."/>
            <person name="Sun Y."/>
            <person name="Barcenas-Pena A."/>
            <person name="Lumbsch H.T."/>
            <person name="Grewe F."/>
        </authorList>
    </citation>
    <scope>NUCLEOTIDE SEQUENCE [LARGE SCALE GENOMIC DNA]</scope>
    <source>
        <strain evidence="2 3">Mercado 3170</strain>
    </source>
</reference>
<protein>
    <recommendedName>
        <fullName evidence="4">Methyltransferase domain-containing protein</fullName>
    </recommendedName>
</protein>
<gene>
    <name evidence="2" type="ORF">N7G274_010514</name>
</gene>
<sequence>MPFNSHVSSDIIQDSFSSISISSSTCSATTFTPAIPSDLYRNLLSSTNIPTTYVSPDWARNTSAFKYQIIEIKNASMPIPDSSETNVFDPAGFDVLGGEGLGPVEGSWKSGSARSDGVEEEDDRSPNSAEVSNEVPVRKPNLGPLANGAGGDIAGDIDHVTAEEPNDSHGQHSIATADKKVAIEKSTPAPPLGTPDRFTGLDLYSAEEAKEWIRHYTDDAQNHERKRWLKYMIKKHKDWIGLDADTGEKKALDYAAGTGFLSWALAPYFGEIVGIDASPDMVAEYNAIVTNAGNLKCKMRAVEGNIIAESPIHGGYRPEAPEVFRKNRFDLIALTLGLWSFYSRKLQRFDQGEQLMLNLDTLLSALVENGTFLVIEFHITEIPPYLGIESVLVALHLLDMEDIEDTYLPYTPLLVDGPLVEPVFCYMIRATKGKKFEARQKEKGVPGREDFRQKIQKRGKTSGR</sequence>
<proteinExistence type="predicted"/>
<dbReference type="EMBL" id="JBEFKJ010000052">
    <property type="protein sequence ID" value="KAL2036719.1"/>
    <property type="molecule type" value="Genomic_DNA"/>
</dbReference>
<dbReference type="InterPro" id="IPR029063">
    <property type="entry name" value="SAM-dependent_MTases_sf"/>
</dbReference>
<organism evidence="2 3">
    <name type="scientific">Stereocaulon virgatum</name>
    <dbReference type="NCBI Taxonomy" id="373712"/>
    <lineage>
        <taxon>Eukaryota</taxon>
        <taxon>Fungi</taxon>
        <taxon>Dikarya</taxon>
        <taxon>Ascomycota</taxon>
        <taxon>Pezizomycotina</taxon>
        <taxon>Lecanoromycetes</taxon>
        <taxon>OSLEUM clade</taxon>
        <taxon>Lecanoromycetidae</taxon>
        <taxon>Lecanorales</taxon>
        <taxon>Lecanorineae</taxon>
        <taxon>Stereocaulaceae</taxon>
        <taxon>Stereocaulon</taxon>
    </lineage>
</organism>
<evidence type="ECO:0008006" key="4">
    <source>
        <dbReference type="Google" id="ProtNLM"/>
    </source>
</evidence>